<dbReference type="PANTHER" id="PTHR15184:SF9">
    <property type="entry name" value="SPI-1 TYPE 3 SECRETION SYSTEM ATPASE"/>
    <property type="match status" value="1"/>
</dbReference>
<dbReference type="GO" id="GO:0008564">
    <property type="term" value="F:protein-exporting ATPase activity"/>
    <property type="evidence" value="ECO:0007669"/>
    <property type="project" value="UniProtKB-EC"/>
</dbReference>
<evidence type="ECO:0000256" key="3">
    <source>
        <dbReference type="ARBA" id="ARBA00022490"/>
    </source>
</evidence>
<dbReference type="GO" id="GO:0030257">
    <property type="term" value="C:type III protein secretion system complex"/>
    <property type="evidence" value="ECO:0007669"/>
    <property type="project" value="InterPro"/>
</dbReference>
<dbReference type="CDD" id="cd01136">
    <property type="entry name" value="ATPase_flagellum-secretory_path_III"/>
    <property type="match status" value="1"/>
</dbReference>
<dbReference type="Gene3D" id="3.40.50.12240">
    <property type="match status" value="1"/>
</dbReference>
<evidence type="ECO:0000256" key="2">
    <source>
        <dbReference type="ARBA" id="ARBA00022448"/>
    </source>
</evidence>
<feature type="domain" description="AAA+ ATPase" evidence="9">
    <location>
        <begin position="160"/>
        <end position="342"/>
    </location>
</feature>
<dbReference type="GO" id="GO:0016887">
    <property type="term" value="F:ATP hydrolysis activity"/>
    <property type="evidence" value="ECO:0007669"/>
    <property type="project" value="InterPro"/>
</dbReference>
<dbReference type="FunFam" id="3.40.50.12240:FF:000002">
    <property type="entry name" value="Flagellum-specific ATP synthase FliI"/>
    <property type="match status" value="1"/>
</dbReference>
<dbReference type="InterPro" id="IPR020003">
    <property type="entry name" value="ATPase_a/bsu_AS"/>
</dbReference>
<reference evidence="11" key="1">
    <citation type="submission" date="2020-02" db="EMBL/GenBank/DDBJ databases">
        <title>Genomic and physiological characterization of two novel Nitrospinaceae genera.</title>
        <authorList>
            <person name="Mueller A.J."/>
            <person name="Jung M.-Y."/>
            <person name="Strachan C.R."/>
            <person name="Herbold C.W."/>
            <person name="Kirkegaard R.H."/>
            <person name="Daims H."/>
        </authorList>
    </citation>
    <scope>NUCLEOTIDE SEQUENCE [LARGE SCALE GENOMIC DNA]</scope>
</reference>
<keyword evidence="7" id="KW-1278">Translocase</keyword>
<dbReference type="Pfam" id="PF18269">
    <property type="entry name" value="T3SS_ATPase_C"/>
    <property type="match status" value="1"/>
</dbReference>
<evidence type="ECO:0000256" key="6">
    <source>
        <dbReference type="ARBA" id="ARBA00022927"/>
    </source>
</evidence>
<dbReference type="InterPro" id="IPR005714">
    <property type="entry name" value="ATPase_T3SS_FliI/YscN"/>
</dbReference>
<dbReference type="InterPro" id="IPR000194">
    <property type="entry name" value="ATPase_F1/V1/A1_a/bsu_nucl-bd"/>
</dbReference>
<evidence type="ECO:0000256" key="5">
    <source>
        <dbReference type="ARBA" id="ARBA00022840"/>
    </source>
</evidence>
<dbReference type="GO" id="GO:0005524">
    <property type="term" value="F:ATP binding"/>
    <property type="evidence" value="ECO:0007669"/>
    <property type="project" value="UniProtKB-KW"/>
</dbReference>
<keyword evidence="4" id="KW-0547">Nucleotide-binding</keyword>
<dbReference type="InterPro" id="IPR040627">
    <property type="entry name" value="T3SS_ATPase_C"/>
</dbReference>
<evidence type="ECO:0000256" key="4">
    <source>
        <dbReference type="ARBA" id="ARBA00022741"/>
    </source>
</evidence>
<gene>
    <name evidence="10" type="ORF">G3M78_07165</name>
</gene>
<dbReference type="AlphaFoldDB" id="A0A7T0G500"/>
<evidence type="ECO:0000256" key="8">
    <source>
        <dbReference type="ARBA" id="ARBA00034006"/>
    </source>
</evidence>
<evidence type="ECO:0000256" key="1">
    <source>
        <dbReference type="ARBA" id="ARBA00004496"/>
    </source>
</evidence>
<dbReference type="EMBL" id="CP048620">
    <property type="protein sequence ID" value="QPJ66796.1"/>
    <property type="molecule type" value="Genomic_DNA"/>
</dbReference>
<keyword evidence="6" id="KW-0653">Protein transport</keyword>
<proteinExistence type="predicted"/>
<dbReference type="Proteomes" id="UP000594464">
    <property type="component" value="Chromosome"/>
</dbReference>
<evidence type="ECO:0000313" key="10">
    <source>
        <dbReference type="EMBL" id="QPJ66796.1"/>
    </source>
</evidence>
<comment type="catalytic activity">
    <reaction evidence="8">
        <text>ATP + H2O + cellular proteinSide 1 = ADP + phosphate + cellular proteinSide 2.</text>
        <dbReference type="EC" id="7.4.2.8"/>
    </reaction>
</comment>
<sequence length="442" mass="47936">MEKTINLKKYRSYIERSDFINKSGRVNRIIGLVMEGNGPAAPVGSLCTVKPGGGRPSVEAQVVGFRDNRTLLMPLGDMFGIEPGSVIESKDNYPSLNVTEALIGRIINSQGQPLDGKGPIPMGTYYPLMGQPINPMERRRVREPLDLGVRSINGLLSCARGQRVGIMAGTGVGKSVLLGMIARNTNADVNVIALVGERGREVREFIDENLGEEGLKRSVVIVATSDESPLSRLRGALTATTVAEFFRDQGNNVMLMMDSVTRFAQAQREIGLSIGEPPATRGYTPSVFSTLSRLLERAGTSAAEGSITGLYTVLVEGDDLNEPISDAVRAILDGHIALSRDLAAHNHFPAIDVLQSVSRLMIEVVTKEHHERSMKLKDLVATYKEAEDLINIGAYTKGANPKIDVAISKMDAINQYLRQGIMETCSFEDSVNQLNAIIADVK</sequence>
<evidence type="ECO:0000259" key="9">
    <source>
        <dbReference type="SMART" id="SM00382"/>
    </source>
</evidence>
<keyword evidence="3" id="KW-0963">Cytoplasm</keyword>
<dbReference type="NCBIfam" id="TIGR01026">
    <property type="entry name" value="fliI_yscN"/>
    <property type="match status" value="1"/>
</dbReference>
<dbReference type="KEGG" id="nva:G3M78_07165"/>
<dbReference type="GO" id="GO:0030254">
    <property type="term" value="P:protein secretion by the type III secretion system"/>
    <property type="evidence" value="ECO:0007669"/>
    <property type="project" value="InterPro"/>
</dbReference>
<dbReference type="GO" id="GO:0046933">
    <property type="term" value="F:proton-transporting ATP synthase activity, rotational mechanism"/>
    <property type="evidence" value="ECO:0007669"/>
    <property type="project" value="TreeGrafter"/>
</dbReference>
<dbReference type="InterPro" id="IPR050053">
    <property type="entry name" value="ATPase_alpha/beta_chains"/>
</dbReference>
<evidence type="ECO:0000256" key="7">
    <source>
        <dbReference type="ARBA" id="ARBA00022967"/>
    </source>
</evidence>
<dbReference type="Pfam" id="PF02874">
    <property type="entry name" value="ATP-synt_ab_N"/>
    <property type="match status" value="1"/>
</dbReference>
<keyword evidence="5" id="KW-0067">ATP-binding</keyword>
<dbReference type="Pfam" id="PF00006">
    <property type="entry name" value="ATP-synt_ab"/>
    <property type="match status" value="1"/>
</dbReference>
<dbReference type="PROSITE" id="PS00152">
    <property type="entry name" value="ATPASE_ALPHA_BETA"/>
    <property type="match status" value="1"/>
</dbReference>
<dbReference type="SUPFAM" id="SSF52540">
    <property type="entry name" value="P-loop containing nucleoside triphosphate hydrolases"/>
    <property type="match status" value="1"/>
</dbReference>
<dbReference type="PANTHER" id="PTHR15184">
    <property type="entry name" value="ATP SYNTHASE"/>
    <property type="match status" value="1"/>
</dbReference>
<accession>A0A7T0G500</accession>
<protein>
    <submittedName>
        <fullName evidence="10">FliI/YscN family ATPase</fullName>
    </submittedName>
</protein>
<organism evidence="10 11">
    <name type="scientific">Candidatus Nitrohelix vancouverensis</name>
    <dbReference type="NCBI Taxonomy" id="2705534"/>
    <lineage>
        <taxon>Bacteria</taxon>
        <taxon>Pseudomonadati</taxon>
        <taxon>Nitrospinota/Tectimicrobiota group</taxon>
        <taxon>Nitrospinota</taxon>
        <taxon>Nitrospinia</taxon>
        <taxon>Nitrospinales</taxon>
        <taxon>Nitrospinaceae</taxon>
        <taxon>Candidatus Nitrohelix</taxon>
    </lineage>
</organism>
<dbReference type="CDD" id="cd18117">
    <property type="entry name" value="ATP-synt_flagellum-secretory_path_III_N"/>
    <property type="match status" value="1"/>
</dbReference>
<dbReference type="InterPro" id="IPR004100">
    <property type="entry name" value="ATPase_F1/V1/A1_a/bsu_N"/>
</dbReference>
<dbReference type="SMART" id="SM00382">
    <property type="entry name" value="AAA"/>
    <property type="match status" value="1"/>
</dbReference>
<evidence type="ECO:0000313" key="11">
    <source>
        <dbReference type="Proteomes" id="UP000594464"/>
    </source>
</evidence>
<dbReference type="GO" id="GO:0005737">
    <property type="term" value="C:cytoplasm"/>
    <property type="evidence" value="ECO:0007669"/>
    <property type="project" value="UniProtKB-SubCell"/>
</dbReference>
<dbReference type="InterPro" id="IPR027417">
    <property type="entry name" value="P-loop_NTPase"/>
</dbReference>
<comment type="subcellular location">
    <subcellularLocation>
        <location evidence="1">Cytoplasm</location>
    </subcellularLocation>
</comment>
<dbReference type="InterPro" id="IPR003593">
    <property type="entry name" value="AAA+_ATPase"/>
</dbReference>
<keyword evidence="2" id="KW-0813">Transport</keyword>
<name>A0A7T0G500_9BACT</name>
<dbReference type="CDD" id="cd18114">
    <property type="entry name" value="ATP-synt_flagellum-secretory_path_III_C"/>
    <property type="match status" value="1"/>
</dbReference>